<feature type="transmembrane region" description="Helical" evidence="2">
    <location>
        <begin position="284"/>
        <end position="315"/>
    </location>
</feature>
<feature type="transmembrane region" description="Helical" evidence="2">
    <location>
        <begin position="159"/>
        <end position="178"/>
    </location>
</feature>
<dbReference type="Proteomes" id="UP000186394">
    <property type="component" value="Unassembled WGS sequence"/>
</dbReference>
<feature type="compositionally biased region" description="Pro residues" evidence="1">
    <location>
        <begin position="1"/>
        <end position="11"/>
    </location>
</feature>
<dbReference type="AlphaFoldDB" id="A0A1Q8VR00"/>
<evidence type="ECO:0000256" key="1">
    <source>
        <dbReference type="SAM" id="MobiDB-lite"/>
    </source>
</evidence>
<keyword evidence="2" id="KW-1133">Transmembrane helix</keyword>
<feature type="transmembrane region" description="Helical" evidence="2">
    <location>
        <begin position="254"/>
        <end position="272"/>
    </location>
</feature>
<keyword evidence="2" id="KW-0812">Transmembrane</keyword>
<proteinExistence type="predicted"/>
<keyword evidence="2" id="KW-0472">Membrane</keyword>
<comment type="caution">
    <text evidence="3">The sequence shown here is derived from an EMBL/GenBank/DDBJ whole genome shotgun (WGS) entry which is preliminary data.</text>
</comment>
<reference evidence="3 4" key="1">
    <citation type="submission" date="2016-12" db="EMBL/GenBank/DDBJ databases">
        <title>Genomic comparison of strains in the 'Actinomyces naeslundii' group.</title>
        <authorList>
            <person name="Mughal S.R."/>
            <person name="Do T."/>
            <person name="Gilbert S.C."/>
            <person name="Witherden E.A."/>
            <person name="Didelot X."/>
            <person name="Beighton D."/>
        </authorList>
    </citation>
    <scope>NUCLEOTIDE SEQUENCE [LARGE SCALE GENOMIC DNA]</scope>
    <source>
        <strain evidence="3 4">P6N</strain>
    </source>
</reference>
<evidence type="ECO:0008006" key="5">
    <source>
        <dbReference type="Google" id="ProtNLM"/>
    </source>
</evidence>
<feature type="transmembrane region" description="Helical" evidence="2">
    <location>
        <begin position="335"/>
        <end position="360"/>
    </location>
</feature>
<dbReference type="EMBL" id="MSKL01000007">
    <property type="protein sequence ID" value="OLO50501.1"/>
    <property type="molecule type" value="Genomic_DNA"/>
</dbReference>
<feature type="transmembrane region" description="Helical" evidence="2">
    <location>
        <begin position="372"/>
        <end position="390"/>
    </location>
</feature>
<gene>
    <name evidence="3" type="ORF">BKH28_03510</name>
</gene>
<feature type="region of interest" description="Disordered" evidence="1">
    <location>
        <begin position="452"/>
        <end position="473"/>
    </location>
</feature>
<evidence type="ECO:0000313" key="3">
    <source>
        <dbReference type="EMBL" id="OLO50501.1"/>
    </source>
</evidence>
<organism evidence="3 4">
    <name type="scientific">Actinomyces oris</name>
    <dbReference type="NCBI Taxonomy" id="544580"/>
    <lineage>
        <taxon>Bacteria</taxon>
        <taxon>Bacillati</taxon>
        <taxon>Actinomycetota</taxon>
        <taxon>Actinomycetes</taxon>
        <taxon>Actinomycetales</taxon>
        <taxon>Actinomycetaceae</taxon>
        <taxon>Actinomyces</taxon>
    </lineage>
</organism>
<sequence length="473" mass="49668">MTYPPAHPGPPQGQNGPSSPPYAPQAAYGRPPVSAPQGGMTYGQAPTPAGHGSYMPPEQGAIPTQSVLHSAGASAFPGQPPASAHAFAPQYQPHQQYQQGAGSDTGAAYLSGAVTAPGYLSPAYPTPAGPPQLGGARPGASSFQFLGAPHHVSWRGAKAVALVVLLVLSVTTIANFFTSMNVYLTGTRTWISALMAVLIYITITPSLWWLVLAFRRLFRNQPVSEITGLALWFGFLTLMLPTGTAQSHQVHVDAAVTVLSFVVATVGAVATARLNQRLKDSRSWVVTLAVGSCQFILFNTILRFANFGWIVYVLVSKGKSFTHYTSHLWLAWSDSGGVGIPLVPGLAFSTLIAILSGVSLVRAARGSYDRTFKITSIACASLLTLYNIVVSAAFGGPSGDGHSHASSETGFMLLTVVVIGIITIGSTVAAARQLTNGDSDRGVQQGLHARGAQGMQNRFSRAHRSQAPWSGGY</sequence>
<feature type="region of interest" description="Disordered" evidence="1">
    <location>
        <begin position="1"/>
        <end position="61"/>
    </location>
</feature>
<accession>A0A1Q8VR00</accession>
<evidence type="ECO:0000256" key="2">
    <source>
        <dbReference type="SAM" id="Phobius"/>
    </source>
</evidence>
<protein>
    <recommendedName>
        <fullName evidence="5">Annexin A7</fullName>
    </recommendedName>
</protein>
<feature type="transmembrane region" description="Helical" evidence="2">
    <location>
        <begin position="410"/>
        <end position="431"/>
    </location>
</feature>
<evidence type="ECO:0000313" key="4">
    <source>
        <dbReference type="Proteomes" id="UP000186394"/>
    </source>
</evidence>
<feature type="transmembrane region" description="Helical" evidence="2">
    <location>
        <begin position="190"/>
        <end position="211"/>
    </location>
</feature>
<feature type="transmembrane region" description="Helical" evidence="2">
    <location>
        <begin position="223"/>
        <end position="242"/>
    </location>
</feature>
<name>A0A1Q8VR00_9ACTO</name>